<dbReference type="PROSITE" id="PS50106">
    <property type="entry name" value="PDZ"/>
    <property type="match status" value="1"/>
</dbReference>
<dbReference type="InterPro" id="IPR001781">
    <property type="entry name" value="Znf_LIM"/>
</dbReference>
<evidence type="ECO:0000256" key="3">
    <source>
        <dbReference type="ARBA" id="ARBA00022723"/>
    </source>
</evidence>
<dbReference type="Gene3D" id="2.30.42.10">
    <property type="match status" value="1"/>
</dbReference>
<keyword evidence="5 6" id="KW-0440">LIM domain</keyword>
<evidence type="ECO:0000259" key="8">
    <source>
        <dbReference type="PROSITE" id="PS50106"/>
    </source>
</evidence>
<gene>
    <name evidence="9" type="ORF">CVLEPA_LOCUS32098</name>
</gene>
<dbReference type="PANTHER" id="PTHR24214">
    <property type="entry name" value="PDZ AND LIM DOMAIN PROTEIN ZASP"/>
    <property type="match status" value="1"/>
</dbReference>
<dbReference type="InterPro" id="IPR001478">
    <property type="entry name" value="PDZ"/>
</dbReference>
<dbReference type="SUPFAM" id="SSF50156">
    <property type="entry name" value="PDZ domain-like"/>
    <property type="match status" value="1"/>
</dbReference>
<dbReference type="InterPro" id="IPR050604">
    <property type="entry name" value="PDZ-LIM_domain"/>
</dbReference>
<dbReference type="InterPro" id="IPR036034">
    <property type="entry name" value="PDZ_sf"/>
</dbReference>
<dbReference type="CDD" id="cd08368">
    <property type="entry name" value="LIM"/>
    <property type="match status" value="1"/>
</dbReference>
<evidence type="ECO:0000259" key="7">
    <source>
        <dbReference type="PROSITE" id="PS50023"/>
    </source>
</evidence>
<evidence type="ECO:0000256" key="1">
    <source>
        <dbReference type="ARBA" id="ARBA00004496"/>
    </source>
</evidence>
<dbReference type="EMBL" id="CAWYQH010000174">
    <property type="protein sequence ID" value="CAK8698683.1"/>
    <property type="molecule type" value="Genomic_DNA"/>
</dbReference>
<comment type="caution">
    <text evidence="9">The sequence shown here is derived from an EMBL/GenBank/DDBJ whole genome shotgun (WGS) entry which is preliminary data.</text>
</comment>
<dbReference type="Pfam" id="PF00595">
    <property type="entry name" value="PDZ"/>
    <property type="match status" value="1"/>
</dbReference>
<dbReference type="SMART" id="SM00132">
    <property type="entry name" value="LIM"/>
    <property type="match status" value="1"/>
</dbReference>
<name>A0ABP0H557_CLALP</name>
<evidence type="ECO:0000313" key="9">
    <source>
        <dbReference type="EMBL" id="CAK8698683.1"/>
    </source>
</evidence>
<evidence type="ECO:0000256" key="4">
    <source>
        <dbReference type="ARBA" id="ARBA00022833"/>
    </source>
</evidence>
<reference evidence="9 10" key="1">
    <citation type="submission" date="2024-02" db="EMBL/GenBank/DDBJ databases">
        <authorList>
            <person name="Daric V."/>
            <person name="Darras S."/>
        </authorList>
    </citation>
    <scope>NUCLEOTIDE SEQUENCE [LARGE SCALE GENOMIC DNA]</scope>
</reference>
<feature type="domain" description="PDZ" evidence="8">
    <location>
        <begin position="9"/>
        <end position="72"/>
    </location>
</feature>
<dbReference type="Pfam" id="PF00412">
    <property type="entry name" value="LIM"/>
    <property type="match status" value="1"/>
</dbReference>
<keyword evidence="2" id="KW-0963">Cytoplasm</keyword>
<protein>
    <submittedName>
        <fullName evidence="9">Uncharacterized protein</fullName>
    </submittedName>
</protein>
<comment type="subcellular location">
    <subcellularLocation>
        <location evidence="1">Cytoplasm</location>
    </subcellularLocation>
</comment>
<keyword evidence="10" id="KW-1185">Reference proteome</keyword>
<keyword evidence="4 6" id="KW-0862">Zinc</keyword>
<dbReference type="PROSITE" id="PS50023">
    <property type="entry name" value="LIM_DOMAIN_2"/>
    <property type="match status" value="1"/>
</dbReference>
<evidence type="ECO:0000256" key="6">
    <source>
        <dbReference type="PROSITE-ProRule" id="PRU00125"/>
    </source>
</evidence>
<dbReference type="SUPFAM" id="SSF57716">
    <property type="entry name" value="Glucocorticoid receptor-like (DNA-binding domain)"/>
    <property type="match status" value="1"/>
</dbReference>
<feature type="domain" description="LIM zinc-binding" evidence="7">
    <location>
        <begin position="159"/>
        <end position="219"/>
    </location>
</feature>
<dbReference type="PANTHER" id="PTHR24214:SF38">
    <property type="entry name" value="PDZ AND LIM DOMAIN PROTEIN ZASP-RELATED"/>
    <property type="match status" value="1"/>
</dbReference>
<organism evidence="9 10">
    <name type="scientific">Clavelina lepadiformis</name>
    <name type="common">Light-bulb sea squirt</name>
    <name type="synonym">Ascidia lepadiformis</name>
    <dbReference type="NCBI Taxonomy" id="159417"/>
    <lineage>
        <taxon>Eukaryota</taxon>
        <taxon>Metazoa</taxon>
        <taxon>Chordata</taxon>
        <taxon>Tunicata</taxon>
        <taxon>Ascidiacea</taxon>
        <taxon>Aplousobranchia</taxon>
        <taxon>Clavelinidae</taxon>
        <taxon>Clavelina</taxon>
    </lineage>
</organism>
<proteinExistence type="predicted"/>
<evidence type="ECO:0000256" key="5">
    <source>
        <dbReference type="ARBA" id="ARBA00023038"/>
    </source>
</evidence>
<keyword evidence="3 6" id="KW-0479">Metal-binding</keyword>
<evidence type="ECO:0000256" key="2">
    <source>
        <dbReference type="ARBA" id="ARBA00022490"/>
    </source>
</evidence>
<dbReference type="SMART" id="SM00228">
    <property type="entry name" value="PDZ"/>
    <property type="match status" value="1"/>
</dbReference>
<dbReference type="Gene3D" id="2.10.110.10">
    <property type="entry name" value="Cysteine Rich Protein"/>
    <property type="match status" value="1"/>
</dbReference>
<sequence>MSRKVRLVEGPPWGFRITGGADVDQNIVVTRVTPGSPAAKAGLKSRDILLAINGALLIDSTRQEAEALVRTSQHGGLELVLKLATAWDAKPGRMQATDPTWAELAKQLEQPRPVGQMRAEGGLVTQGTKFQSADAPPTVAPPEHDVLEPRKFLPKSDDVICNNCTQPIEGEYSSVEGLNFHKSCFTCAAPNCQGSLDVGFLVESGKPYCISCHDKYFSAVCLKCKKPIFTVKMQCEMF</sequence>
<dbReference type="Proteomes" id="UP001642483">
    <property type="component" value="Unassembled WGS sequence"/>
</dbReference>
<evidence type="ECO:0000313" key="10">
    <source>
        <dbReference type="Proteomes" id="UP001642483"/>
    </source>
</evidence>
<accession>A0ABP0H557</accession>